<dbReference type="Proteomes" id="UP000812440">
    <property type="component" value="Chromosome 6"/>
</dbReference>
<dbReference type="SUPFAM" id="SSF64593">
    <property type="entry name" value="Intermediate filament protein, coiled coil region"/>
    <property type="match status" value="2"/>
</dbReference>
<evidence type="ECO:0000313" key="7">
    <source>
        <dbReference type="Proteomes" id="UP000812440"/>
    </source>
</evidence>
<name>A0A8T2JH73_9PIPI</name>
<evidence type="ECO:0000256" key="4">
    <source>
        <dbReference type="SAM" id="Coils"/>
    </source>
</evidence>
<evidence type="ECO:0000256" key="2">
    <source>
        <dbReference type="ARBA" id="ARBA00023054"/>
    </source>
</evidence>
<dbReference type="GO" id="GO:0005200">
    <property type="term" value="F:structural constituent of cytoskeleton"/>
    <property type="evidence" value="ECO:0007669"/>
    <property type="project" value="TreeGrafter"/>
</dbReference>
<keyword evidence="2 4" id="KW-0175">Coiled coil</keyword>
<gene>
    <name evidence="6" type="ORF">GDO86_011457</name>
</gene>
<dbReference type="PANTHER" id="PTHR45652">
    <property type="entry name" value="GLIAL FIBRILLARY ACIDIC PROTEIN"/>
    <property type="match status" value="1"/>
</dbReference>
<dbReference type="Gene3D" id="1.20.5.1160">
    <property type="entry name" value="Vasodilator-stimulated phosphoprotein"/>
    <property type="match status" value="1"/>
</dbReference>
<dbReference type="Gene3D" id="1.20.5.500">
    <property type="entry name" value="Single helix bin"/>
    <property type="match status" value="1"/>
</dbReference>
<keyword evidence="1 3" id="KW-0403">Intermediate filament</keyword>
<dbReference type="GO" id="GO:0005886">
    <property type="term" value="C:plasma membrane"/>
    <property type="evidence" value="ECO:0007669"/>
    <property type="project" value="TreeGrafter"/>
</dbReference>
<comment type="similarity">
    <text evidence="3">Belongs to the intermediate filament family.</text>
</comment>
<evidence type="ECO:0000256" key="1">
    <source>
        <dbReference type="ARBA" id="ARBA00022754"/>
    </source>
</evidence>
<dbReference type="OrthoDB" id="8910104at2759"/>
<comment type="caution">
    <text evidence="6">The sequence shown here is derived from an EMBL/GenBank/DDBJ whole genome shotgun (WGS) entry which is preliminary data.</text>
</comment>
<keyword evidence="7" id="KW-1185">Reference proteome</keyword>
<dbReference type="Pfam" id="PF00038">
    <property type="entry name" value="Filament"/>
    <property type="match status" value="1"/>
</dbReference>
<dbReference type="GO" id="GO:0005882">
    <property type="term" value="C:intermediate filament"/>
    <property type="evidence" value="ECO:0007669"/>
    <property type="project" value="UniProtKB-KW"/>
</dbReference>
<sequence>MTLGGIGGGYSLGVGGSAFGGGAGGVGLGLGSGVSGGFSSIGIGVGGGLSSVGVTGFYGGLGSGAAFSLGRSLTAGGLNSALNVSAPRVVPQLLSRATEKQTLAGLNERFYSYMEKVKQLQFENQTLQSQLNILTGGTSITTSDSAPVNYELQLADLRNAVEALTLENVRHEIELDNIRGATEELKTKYDLELGVKYQLETDISAMKRDIEAATELRTALEQRFTAALDDLEFLKKAHEEELTILQSKLGATAETSVSLIEVDAVKSFDLTTALNKLRSEYEKSVQQHKEDAEAYFSAKIEEINSQSAKASEVVDTVKTEITATKKELQTLNTELQSLLSINYTLESSLAEVVARSSVGVAEYQAQITSYESAIESAKVELHKIILNYQELLDIKQALDVEIATYKKLLDGDDIKLPDVEVLTGGTYTFSSDSGFQKKESNTE</sequence>
<feature type="coiled-coil region" evidence="4">
    <location>
        <begin position="203"/>
        <end position="248"/>
    </location>
</feature>
<accession>A0A8T2JH73</accession>
<evidence type="ECO:0000259" key="5">
    <source>
        <dbReference type="PROSITE" id="PS51842"/>
    </source>
</evidence>
<dbReference type="Gene3D" id="1.20.5.170">
    <property type="match status" value="1"/>
</dbReference>
<dbReference type="PROSITE" id="PS51842">
    <property type="entry name" value="IF_ROD_2"/>
    <property type="match status" value="1"/>
</dbReference>
<dbReference type="InterPro" id="IPR002957">
    <property type="entry name" value="Keratin_I"/>
</dbReference>
<dbReference type="InterPro" id="IPR050405">
    <property type="entry name" value="Intermediate_filament"/>
</dbReference>
<feature type="domain" description="IF rod" evidence="5">
    <location>
        <begin position="99"/>
        <end position="416"/>
    </location>
</feature>
<dbReference type="EMBL" id="JAACNH010000005">
    <property type="protein sequence ID" value="KAG8442670.1"/>
    <property type="molecule type" value="Genomic_DNA"/>
</dbReference>
<dbReference type="PROSITE" id="PS00226">
    <property type="entry name" value="IF_ROD_1"/>
    <property type="match status" value="1"/>
</dbReference>
<organism evidence="6 7">
    <name type="scientific">Hymenochirus boettgeri</name>
    <name type="common">Congo dwarf clawed frog</name>
    <dbReference type="NCBI Taxonomy" id="247094"/>
    <lineage>
        <taxon>Eukaryota</taxon>
        <taxon>Metazoa</taxon>
        <taxon>Chordata</taxon>
        <taxon>Craniata</taxon>
        <taxon>Vertebrata</taxon>
        <taxon>Euteleostomi</taxon>
        <taxon>Amphibia</taxon>
        <taxon>Batrachia</taxon>
        <taxon>Anura</taxon>
        <taxon>Pipoidea</taxon>
        <taxon>Pipidae</taxon>
        <taxon>Pipinae</taxon>
        <taxon>Hymenochirus</taxon>
    </lineage>
</organism>
<dbReference type="PRINTS" id="PR01248">
    <property type="entry name" value="TYPE1KERATIN"/>
</dbReference>
<evidence type="ECO:0000256" key="3">
    <source>
        <dbReference type="RuleBase" id="RU000685"/>
    </source>
</evidence>
<dbReference type="PANTHER" id="PTHR45652:SF5">
    <property type="entry name" value="VIMENTIN"/>
    <property type="match status" value="1"/>
</dbReference>
<dbReference type="GO" id="GO:0005737">
    <property type="term" value="C:cytoplasm"/>
    <property type="evidence" value="ECO:0007669"/>
    <property type="project" value="TreeGrafter"/>
</dbReference>
<proteinExistence type="inferred from homology"/>
<dbReference type="GO" id="GO:0030424">
    <property type="term" value="C:axon"/>
    <property type="evidence" value="ECO:0007669"/>
    <property type="project" value="TreeGrafter"/>
</dbReference>
<dbReference type="GO" id="GO:0045109">
    <property type="term" value="P:intermediate filament organization"/>
    <property type="evidence" value="ECO:0007669"/>
    <property type="project" value="TreeGrafter"/>
</dbReference>
<dbReference type="AlphaFoldDB" id="A0A8T2JH73"/>
<dbReference type="SUPFAM" id="SSF90257">
    <property type="entry name" value="Myosin rod fragments"/>
    <property type="match status" value="1"/>
</dbReference>
<evidence type="ECO:0000313" key="6">
    <source>
        <dbReference type="EMBL" id="KAG8442670.1"/>
    </source>
</evidence>
<reference evidence="6" key="1">
    <citation type="thesis" date="2020" institute="ProQuest LLC" country="789 East Eisenhower Parkway, Ann Arbor, MI, USA">
        <title>Comparative Genomics and Chromosome Evolution.</title>
        <authorList>
            <person name="Mudd A.B."/>
        </authorList>
    </citation>
    <scope>NUCLEOTIDE SEQUENCE</scope>
    <source>
        <strain evidence="6">Female2</strain>
        <tissue evidence="6">Blood</tissue>
    </source>
</reference>
<dbReference type="InterPro" id="IPR039008">
    <property type="entry name" value="IF_rod_dom"/>
</dbReference>
<dbReference type="SMART" id="SM01391">
    <property type="entry name" value="Filament"/>
    <property type="match status" value="1"/>
</dbReference>
<protein>
    <recommendedName>
        <fullName evidence="5">IF rod domain-containing protein</fullName>
    </recommendedName>
</protein>
<dbReference type="InterPro" id="IPR018039">
    <property type="entry name" value="IF_conserved"/>
</dbReference>